<dbReference type="InterPro" id="IPR000515">
    <property type="entry name" value="MetI-like"/>
</dbReference>
<evidence type="ECO:0000256" key="2">
    <source>
        <dbReference type="ARBA" id="ARBA00022448"/>
    </source>
</evidence>
<feature type="transmembrane region" description="Helical" evidence="7">
    <location>
        <begin position="111"/>
        <end position="129"/>
    </location>
</feature>
<dbReference type="InterPro" id="IPR025966">
    <property type="entry name" value="OppC_N"/>
</dbReference>
<evidence type="ECO:0000313" key="10">
    <source>
        <dbReference type="Proteomes" id="UP000640786"/>
    </source>
</evidence>
<feature type="transmembrane region" description="Helical" evidence="7">
    <location>
        <begin position="174"/>
        <end position="198"/>
    </location>
</feature>
<reference evidence="9 10" key="1">
    <citation type="submission" date="2020-08" db="EMBL/GenBank/DDBJ databases">
        <title>A Genomic Blueprint of the Chicken Gut Microbiome.</title>
        <authorList>
            <person name="Gilroy R."/>
            <person name="Ravi A."/>
            <person name="Getino M."/>
            <person name="Pursley I."/>
            <person name="Horton D.L."/>
            <person name="Alikhan N.-F."/>
            <person name="Baker D."/>
            <person name="Gharbi K."/>
            <person name="Hall N."/>
            <person name="Watson M."/>
            <person name="Adriaenssens E.M."/>
            <person name="Foster-Nyarko E."/>
            <person name="Jarju S."/>
            <person name="Secka A."/>
            <person name="Antonio M."/>
            <person name="Oren A."/>
            <person name="Chaudhuri R."/>
            <person name="La Ragione R.M."/>
            <person name="Hildebrand F."/>
            <person name="Pallen M.J."/>
        </authorList>
    </citation>
    <scope>NUCLEOTIDE SEQUENCE [LARGE SCALE GENOMIC DNA]</scope>
    <source>
        <strain evidence="9 10">Sa2BUA9</strain>
    </source>
</reference>
<evidence type="ECO:0000259" key="8">
    <source>
        <dbReference type="PROSITE" id="PS50928"/>
    </source>
</evidence>
<dbReference type="PANTHER" id="PTHR43386:SF1">
    <property type="entry name" value="D,D-DIPEPTIDE TRANSPORT SYSTEM PERMEASE PROTEIN DDPC-RELATED"/>
    <property type="match status" value="1"/>
</dbReference>
<dbReference type="CDD" id="cd06261">
    <property type="entry name" value="TM_PBP2"/>
    <property type="match status" value="1"/>
</dbReference>
<dbReference type="Pfam" id="PF00528">
    <property type="entry name" value="BPD_transp_1"/>
    <property type="match status" value="1"/>
</dbReference>
<evidence type="ECO:0000256" key="1">
    <source>
        <dbReference type="ARBA" id="ARBA00004651"/>
    </source>
</evidence>
<dbReference type="PROSITE" id="PS50928">
    <property type="entry name" value="ABC_TM1"/>
    <property type="match status" value="1"/>
</dbReference>
<comment type="caution">
    <text evidence="9">The sequence shown here is derived from an EMBL/GenBank/DDBJ whole genome shotgun (WGS) entry which is preliminary data.</text>
</comment>
<keyword evidence="4 7" id="KW-0812">Transmembrane</keyword>
<dbReference type="InterPro" id="IPR035906">
    <property type="entry name" value="MetI-like_sf"/>
</dbReference>
<dbReference type="SUPFAM" id="SSF161098">
    <property type="entry name" value="MetI-like"/>
    <property type="match status" value="1"/>
</dbReference>
<gene>
    <name evidence="9" type="ORF">H9650_08175</name>
</gene>
<dbReference type="Gene3D" id="1.10.3720.10">
    <property type="entry name" value="MetI-like"/>
    <property type="match status" value="1"/>
</dbReference>
<feature type="transmembrane region" description="Helical" evidence="7">
    <location>
        <begin position="7"/>
        <end position="27"/>
    </location>
</feature>
<evidence type="ECO:0000256" key="3">
    <source>
        <dbReference type="ARBA" id="ARBA00022475"/>
    </source>
</evidence>
<keyword evidence="10" id="KW-1185">Reference proteome</keyword>
<keyword evidence="2 7" id="KW-0813">Transport</keyword>
<accession>A0ABR8R8G9</accession>
<protein>
    <submittedName>
        <fullName evidence="9">ABC transporter permease</fullName>
    </submittedName>
</protein>
<dbReference type="Proteomes" id="UP000640786">
    <property type="component" value="Unassembled WGS sequence"/>
</dbReference>
<comment type="subcellular location">
    <subcellularLocation>
        <location evidence="1 7">Cell membrane</location>
        <topology evidence="1 7">Multi-pass membrane protein</topology>
    </subcellularLocation>
</comment>
<dbReference type="InterPro" id="IPR050366">
    <property type="entry name" value="BP-dependent_transpt_permease"/>
</dbReference>
<evidence type="ECO:0000256" key="4">
    <source>
        <dbReference type="ARBA" id="ARBA00022692"/>
    </source>
</evidence>
<keyword evidence="6 7" id="KW-0472">Membrane</keyword>
<feature type="transmembrane region" description="Helical" evidence="7">
    <location>
        <begin position="324"/>
        <end position="346"/>
    </location>
</feature>
<dbReference type="Pfam" id="PF12911">
    <property type="entry name" value="OppC_N"/>
    <property type="match status" value="1"/>
</dbReference>
<feature type="transmembrane region" description="Helical" evidence="7">
    <location>
        <begin position="452"/>
        <end position="473"/>
    </location>
</feature>
<sequence length="486" mass="53762">MSREYTQANFAGVLSLLVTIVLLFNSFDFEMGTIKPIACSIFAVYAFFTALQFFIIWRMKRELLNLGHLKSSTRRLGYVQIIAILTANIFVSSFGFNLIKEKKTPEYTFSIWMIFTQLFILVISAFNLFKPYVSDTFLTSIGILIVILVLQVFTLIAVAKYVRDEGAPGWMQGLAIVLIITSLTGNVFNFVLGISLIIKTRSNSLSRIVKWNTMWDKITRNSTAILGMFFIILMFALSVTSRFTFDYDFAVENNYEALLQPPSFEYPFGTDNYGRDLFSRIIFGARISLIVGFASTLIPFVVGGALGALAGYYSKRTDNIIMRLLDILYAIPGILLAIAIIAAFGANTTNLILALSVGSIPTYARTMRANVMMVSNYEYVDSARALGASNLSIIFKQIVPNSLAPMIVKATLTIGTAVIATSSLSFLGLGVEPHIPEWGNILKIGSTYLESNSYLAIIPGLAIIGLVLSFNFLGDGLRDAFDPRMD</sequence>
<feature type="transmembrane region" description="Helical" evidence="7">
    <location>
        <begin position="33"/>
        <end position="57"/>
    </location>
</feature>
<feature type="transmembrane region" description="Helical" evidence="7">
    <location>
        <begin position="287"/>
        <end position="312"/>
    </location>
</feature>
<proteinExistence type="inferred from homology"/>
<dbReference type="EMBL" id="JACSQO010000003">
    <property type="protein sequence ID" value="MBD7944094.1"/>
    <property type="molecule type" value="Genomic_DNA"/>
</dbReference>
<evidence type="ECO:0000256" key="5">
    <source>
        <dbReference type="ARBA" id="ARBA00022989"/>
    </source>
</evidence>
<feature type="transmembrane region" description="Helical" evidence="7">
    <location>
        <begin position="141"/>
        <end position="162"/>
    </location>
</feature>
<keyword evidence="5 7" id="KW-1133">Transmembrane helix</keyword>
<feature type="transmembrane region" description="Helical" evidence="7">
    <location>
        <begin position="218"/>
        <end position="239"/>
    </location>
</feature>
<keyword evidence="3" id="KW-1003">Cell membrane</keyword>
<feature type="transmembrane region" description="Helical" evidence="7">
    <location>
        <begin position="78"/>
        <end position="99"/>
    </location>
</feature>
<feature type="domain" description="ABC transmembrane type-1" evidence="8">
    <location>
        <begin position="285"/>
        <end position="474"/>
    </location>
</feature>
<evidence type="ECO:0000256" key="7">
    <source>
        <dbReference type="RuleBase" id="RU363032"/>
    </source>
</evidence>
<evidence type="ECO:0000313" key="9">
    <source>
        <dbReference type="EMBL" id="MBD7944094.1"/>
    </source>
</evidence>
<feature type="transmembrane region" description="Helical" evidence="7">
    <location>
        <begin position="410"/>
        <end position="431"/>
    </location>
</feature>
<evidence type="ECO:0000256" key="6">
    <source>
        <dbReference type="ARBA" id="ARBA00023136"/>
    </source>
</evidence>
<dbReference type="PANTHER" id="PTHR43386">
    <property type="entry name" value="OLIGOPEPTIDE TRANSPORT SYSTEM PERMEASE PROTEIN APPC"/>
    <property type="match status" value="1"/>
</dbReference>
<name>A0ABR8R8G9_9BACI</name>
<organism evidence="9 10">
    <name type="scientific">Psychrobacillus faecigallinarum</name>
    <dbReference type="NCBI Taxonomy" id="2762235"/>
    <lineage>
        <taxon>Bacteria</taxon>
        <taxon>Bacillati</taxon>
        <taxon>Bacillota</taxon>
        <taxon>Bacilli</taxon>
        <taxon>Bacillales</taxon>
        <taxon>Bacillaceae</taxon>
        <taxon>Psychrobacillus</taxon>
    </lineage>
</organism>
<comment type="similarity">
    <text evidence="7">Belongs to the binding-protein-dependent transport system permease family.</text>
</comment>